<feature type="transmembrane region" description="Helical" evidence="2">
    <location>
        <begin position="116"/>
        <end position="136"/>
    </location>
</feature>
<dbReference type="Gramene" id="KOM55149">
    <property type="protein sequence ID" value="KOM55149"/>
    <property type="gene ID" value="LR48_Vigan10g104100"/>
</dbReference>
<dbReference type="AlphaFoldDB" id="A0A0L9VK87"/>
<organism evidence="3 4">
    <name type="scientific">Phaseolus angularis</name>
    <name type="common">Azuki bean</name>
    <name type="synonym">Vigna angularis</name>
    <dbReference type="NCBI Taxonomy" id="3914"/>
    <lineage>
        <taxon>Eukaryota</taxon>
        <taxon>Viridiplantae</taxon>
        <taxon>Streptophyta</taxon>
        <taxon>Embryophyta</taxon>
        <taxon>Tracheophyta</taxon>
        <taxon>Spermatophyta</taxon>
        <taxon>Magnoliopsida</taxon>
        <taxon>eudicotyledons</taxon>
        <taxon>Gunneridae</taxon>
        <taxon>Pentapetalae</taxon>
        <taxon>rosids</taxon>
        <taxon>fabids</taxon>
        <taxon>Fabales</taxon>
        <taxon>Fabaceae</taxon>
        <taxon>Papilionoideae</taxon>
        <taxon>50 kb inversion clade</taxon>
        <taxon>NPAAA clade</taxon>
        <taxon>indigoferoid/millettioid clade</taxon>
        <taxon>Phaseoleae</taxon>
        <taxon>Vigna</taxon>
    </lineage>
</organism>
<evidence type="ECO:0000256" key="2">
    <source>
        <dbReference type="SAM" id="Phobius"/>
    </source>
</evidence>
<accession>A0A0L9VK87</accession>
<keyword evidence="2" id="KW-0472">Membrane</keyword>
<keyword evidence="2" id="KW-1133">Transmembrane helix</keyword>
<name>A0A0L9VK87_PHAAN</name>
<keyword evidence="2" id="KW-0812">Transmembrane</keyword>
<sequence>MTPTTWEKSRRRSTLPLPSSLLAASTPLSLKQGKRIIAQSLVLSNDPGMSHPMIGKAISRRWGNKYLYSLLVGRPNLRFEQYFDKKNCFHSFSFQFFWFDVVFNHQLRTCQKLTEWLFRYVISTYVVLIIIVLTSGRERVGAGPLRESFDGEDVFEEGEAVDSGDSGSKGVGGGEEGEEGGGKVVGVTVVDPGHWRKRGRQSQRAWRLRLGRRWSRSGEIGRMTEDKKKKMW</sequence>
<gene>
    <name evidence="3" type="ORF">LR48_Vigan10g104100</name>
</gene>
<dbReference type="Proteomes" id="UP000053144">
    <property type="component" value="Chromosome 10"/>
</dbReference>
<evidence type="ECO:0000313" key="4">
    <source>
        <dbReference type="Proteomes" id="UP000053144"/>
    </source>
</evidence>
<protein>
    <submittedName>
        <fullName evidence="3">Uncharacterized protein</fullName>
    </submittedName>
</protein>
<feature type="region of interest" description="Disordered" evidence="1">
    <location>
        <begin position="156"/>
        <end position="183"/>
    </location>
</feature>
<dbReference type="EMBL" id="CM003380">
    <property type="protein sequence ID" value="KOM55149.1"/>
    <property type="molecule type" value="Genomic_DNA"/>
</dbReference>
<proteinExistence type="predicted"/>
<evidence type="ECO:0000313" key="3">
    <source>
        <dbReference type="EMBL" id="KOM55149.1"/>
    </source>
</evidence>
<evidence type="ECO:0000256" key="1">
    <source>
        <dbReference type="SAM" id="MobiDB-lite"/>
    </source>
</evidence>
<reference evidence="4" key="1">
    <citation type="journal article" date="2015" name="Proc. Natl. Acad. Sci. U.S.A.">
        <title>Genome sequencing of adzuki bean (Vigna angularis) provides insight into high starch and low fat accumulation and domestication.</title>
        <authorList>
            <person name="Yang K."/>
            <person name="Tian Z."/>
            <person name="Chen C."/>
            <person name="Luo L."/>
            <person name="Zhao B."/>
            <person name="Wang Z."/>
            <person name="Yu L."/>
            <person name="Li Y."/>
            <person name="Sun Y."/>
            <person name="Li W."/>
            <person name="Chen Y."/>
            <person name="Li Y."/>
            <person name="Zhang Y."/>
            <person name="Ai D."/>
            <person name="Zhao J."/>
            <person name="Shang C."/>
            <person name="Ma Y."/>
            <person name="Wu B."/>
            <person name="Wang M."/>
            <person name="Gao L."/>
            <person name="Sun D."/>
            <person name="Zhang P."/>
            <person name="Guo F."/>
            <person name="Wang W."/>
            <person name="Li Y."/>
            <person name="Wang J."/>
            <person name="Varshney R.K."/>
            <person name="Wang J."/>
            <person name="Ling H.Q."/>
            <person name="Wan P."/>
        </authorList>
    </citation>
    <scope>NUCLEOTIDE SEQUENCE</scope>
    <source>
        <strain evidence="4">cv. Jingnong 6</strain>
    </source>
</reference>